<feature type="compositionally biased region" description="Basic and acidic residues" evidence="1">
    <location>
        <begin position="269"/>
        <end position="282"/>
    </location>
</feature>
<dbReference type="RefSeq" id="XP_066832706.1">
    <property type="nucleotide sequence ID" value="XM_066976136.1"/>
</dbReference>
<sequence length="417" mass="48643">MSDEEPIVEKEEMEDLFGDEEEEEEEEEERNVESRARSDTEEISQNVSEQEETRGKARARARVEEDDDDEEREEVEDEDEEEEVEEEEKQTLEISLPRHAISSISEGTKILRTPAHLNIDPHPFDPSKFKEQVEQKDEERTKRGLTSKQIYNDQLAEKLINETTVRWRYHNSGNDEIIKQSNAHFVQWDDGSVSLKIGNEMFDVKSLPVVDTLLVRLHKTAEILQGDSLVECNINLLPASNDSIHKKLLQVMKNVQFKDKILSTTTDDDPLKKQRLEDENERKRLKMKRQLENKRRQQEEKWDNGPGPGPRTSTSRRSYAYDDDEEEDGYDAGGGEYDEGDDFVAGDEEDIEQYDEDDEEEDDGEGEGDMRGEAEEEEEFEKGAERLRKLKQEGSSRYKETEEDTRKRRRIIDSDDE</sequence>
<feature type="compositionally biased region" description="Acidic residues" evidence="1">
    <location>
        <begin position="1"/>
        <end position="30"/>
    </location>
</feature>
<name>A0ABP0ZTR7_9ASCO</name>
<dbReference type="Proteomes" id="UP001497383">
    <property type="component" value="Chromosome 8"/>
</dbReference>
<organism evidence="2 3">
    <name type="scientific">Lodderomyces beijingensis</name>
    <dbReference type="NCBI Taxonomy" id="1775926"/>
    <lineage>
        <taxon>Eukaryota</taxon>
        <taxon>Fungi</taxon>
        <taxon>Dikarya</taxon>
        <taxon>Ascomycota</taxon>
        <taxon>Saccharomycotina</taxon>
        <taxon>Pichiomycetes</taxon>
        <taxon>Debaryomycetaceae</taxon>
        <taxon>Candida/Lodderomyces clade</taxon>
        <taxon>Lodderomyces</taxon>
    </lineage>
</organism>
<feature type="compositionally biased region" description="Acidic residues" evidence="1">
    <location>
        <begin position="321"/>
        <end position="367"/>
    </location>
</feature>
<evidence type="ECO:0000256" key="1">
    <source>
        <dbReference type="SAM" id="MobiDB-lite"/>
    </source>
</evidence>
<feature type="compositionally biased region" description="Basic and acidic residues" evidence="1">
    <location>
        <begin position="289"/>
        <end position="303"/>
    </location>
</feature>
<gene>
    <name evidence="2" type="ORF">LODBEIA_P57680</name>
</gene>
<evidence type="ECO:0000313" key="2">
    <source>
        <dbReference type="EMBL" id="CAK9441930.1"/>
    </source>
</evidence>
<feature type="region of interest" description="Disordered" evidence="1">
    <location>
        <begin position="266"/>
        <end position="417"/>
    </location>
</feature>
<proteinExistence type="predicted"/>
<feature type="region of interest" description="Disordered" evidence="1">
    <location>
        <begin position="1"/>
        <end position="96"/>
    </location>
</feature>
<dbReference type="GeneID" id="92210964"/>
<keyword evidence="3" id="KW-1185">Reference proteome</keyword>
<reference evidence="2 3" key="1">
    <citation type="submission" date="2024-03" db="EMBL/GenBank/DDBJ databases">
        <authorList>
            <person name="Brejova B."/>
        </authorList>
    </citation>
    <scope>NUCLEOTIDE SEQUENCE [LARGE SCALE GENOMIC DNA]</scope>
    <source>
        <strain evidence="2 3">CBS 14171</strain>
    </source>
</reference>
<feature type="compositionally biased region" description="Basic and acidic residues" evidence="1">
    <location>
        <begin position="122"/>
        <end position="142"/>
    </location>
</feature>
<dbReference type="InterPro" id="IPR007149">
    <property type="entry name" value="Leo1"/>
</dbReference>
<accession>A0ABP0ZTR7</accession>
<evidence type="ECO:0008006" key="4">
    <source>
        <dbReference type="Google" id="ProtNLM"/>
    </source>
</evidence>
<feature type="region of interest" description="Disordered" evidence="1">
    <location>
        <begin position="118"/>
        <end position="143"/>
    </location>
</feature>
<dbReference type="PANTHER" id="PTHR23146:SF0">
    <property type="entry name" value="RNA POLYMERASE-ASSOCIATED PROTEIN LEO1"/>
    <property type="match status" value="1"/>
</dbReference>
<feature type="compositionally biased region" description="Basic and acidic residues" evidence="1">
    <location>
        <begin position="381"/>
        <end position="406"/>
    </location>
</feature>
<evidence type="ECO:0000313" key="3">
    <source>
        <dbReference type="Proteomes" id="UP001497383"/>
    </source>
</evidence>
<feature type="compositionally biased region" description="Acidic residues" evidence="1">
    <location>
        <begin position="64"/>
        <end position="88"/>
    </location>
</feature>
<dbReference type="EMBL" id="OZ022412">
    <property type="protein sequence ID" value="CAK9441930.1"/>
    <property type="molecule type" value="Genomic_DNA"/>
</dbReference>
<dbReference type="Pfam" id="PF04004">
    <property type="entry name" value="Leo1"/>
    <property type="match status" value="1"/>
</dbReference>
<protein>
    <recommendedName>
        <fullName evidence="4">Leo1-like protein</fullName>
    </recommendedName>
</protein>
<feature type="compositionally biased region" description="Basic and acidic residues" evidence="1">
    <location>
        <begin position="31"/>
        <end position="40"/>
    </location>
</feature>
<dbReference type="PANTHER" id="PTHR23146">
    <property type="entry name" value="LEO1 PROTEIN"/>
    <property type="match status" value="1"/>
</dbReference>